<evidence type="ECO:0000256" key="2">
    <source>
        <dbReference type="ARBA" id="ARBA00022614"/>
    </source>
</evidence>
<dbReference type="InterPro" id="IPR001611">
    <property type="entry name" value="Leu-rich_rpt"/>
</dbReference>
<evidence type="ECO:0000256" key="4">
    <source>
        <dbReference type="ARBA" id="ARBA00022737"/>
    </source>
</evidence>
<organism evidence="9 10">
    <name type="scientific">Beta vulgaris subsp. vulgaris</name>
    <name type="common">Beet</name>
    <dbReference type="NCBI Taxonomy" id="3555"/>
    <lineage>
        <taxon>Eukaryota</taxon>
        <taxon>Viridiplantae</taxon>
        <taxon>Streptophyta</taxon>
        <taxon>Embryophyta</taxon>
        <taxon>Tracheophyta</taxon>
        <taxon>Spermatophyta</taxon>
        <taxon>Magnoliopsida</taxon>
        <taxon>eudicotyledons</taxon>
        <taxon>Gunneridae</taxon>
        <taxon>Pentapetalae</taxon>
        <taxon>Caryophyllales</taxon>
        <taxon>Chenopodiaceae</taxon>
        <taxon>Betoideae</taxon>
        <taxon>Beta</taxon>
    </lineage>
</organism>
<evidence type="ECO:0000256" key="5">
    <source>
        <dbReference type="ARBA" id="ARBA00023136"/>
    </source>
</evidence>
<evidence type="ECO:0000259" key="7">
    <source>
        <dbReference type="Pfam" id="PF08263"/>
    </source>
</evidence>
<comment type="subcellular location">
    <subcellularLocation>
        <location evidence="1">Membrane</location>
        <topology evidence="1">Single-pass membrane protein</topology>
    </subcellularLocation>
</comment>
<dbReference type="PANTHER" id="PTHR45631">
    <property type="entry name" value="OS07G0107800 PROTEIN-RELATED"/>
    <property type="match status" value="1"/>
</dbReference>
<proteinExistence type="predicted"/>
<dbReference type="InterPro" id="IPR024788">
    <property type="entry name" value="Malectin-like_Carb-bd_dom"/>
</dbReference>
<gene>
    <name evidence="9" type="ORF">BVRB_000870</name>
</gene>
<evidence type="ECO:0000313" key="10">
    <source>
        <dbReference type="Proteomes" id="UP000035740"/>
    </source>
</evidence>
<dbReference type="AlphaFoldDB" id="A0A0J8B5F3"/>
<dbReference type="InterPro" id="IPR032675">
    <property type="entry name" value="LRR_dom_sf"/>
</dbReference>
<feature type="domain" description="Leucine-rich repeat-containing N-terminal plant-type" evidence="7">
    <location>
        <begin position="360"/>
        <end position="396"/>
    </location>
</feature>
<evidence type="ECO:0000256" key="3">
    <source>
        <dbReference type="ARBA" id="ARBA00022729"/>
    </source>
</evidence>
<keyword evidence="10" id="KW-1185">Reference proteome</keyword>
<dbReference type="Gramene" id="KMS96231">
    <property type="protein sequence ID" value="KMS96231"/>
    <property type="gene ID" value="BVRB_000870"/>
</dbReference>
<dbReference type="Pfam" id="PF13855">
    <property type="entry name" value="LRR_8"/>
    <property type="match status" value="1"/>
</dbReference>
<keyword evidence="5" id="KW-0472">Membrane</keyword>
<dbReference type="OrthoDB" id="1394818at2759"/>
<dbReference type="EMBL" id="KQ090399">
    <property type="protein sequence ID" value="KMS96231.1"/>
    <property type="molecule type" value="Genomic_DNA"/>
</dbReference>
<dbReference type="eggNOG" id="KOG0619">
    <property type="taxonomic scope" value="Eukaryota"/>
</dbReference>
<accession>A0A0J8B5F3</accession>
<feature type="domain" description="Malectin-like" evidence="8">
    <location>
        <begin position="28"/>
        <end position="349"/>
    </location>
</feature>
<dbReference type="FunFam" id="3.80.10.10:FF:000400">
    <property type="entry name" value="Nuclear pore complex protein NUP107"/>
    <property type="match status" value="1"/>
</dbReference>
<dbReference type="Pfam" id="PF08263">
    <property type="entry name" value="LRRNT_2"/>
    <property type="match status" value="1"/>
</dbReference>
<evidence type="ECO:0000256" key="1">
    <source>
        <dbReference type="ARBA" id="ARBA00004167"/>
    </source>
</evidence>
<evidence type="ECO:0000259" key="8">
    <source>
        <dbReference type="Pfam" id="PF12819"/>
    </source>
</evidence>
<dbReference type="Pfam" id="PF12819">
    <property type="entry name" value="Malectin_like"/>
    <property type="match status" value="1"/>
</dbReference>
<dbReference type="Gene3D" id="3.80.10.10">
    <property type="entry name" value="Ribonuclease Inhibitor"/>
    <property type="match status" value="1"/>
</dbReference>
<keyword evidence="2" id="KW-0433">Leucine-rich repeat</keyword>
<feature type="chain" id="PRO_5005294255" description="Malectin-like domain-containing protein" evidence="6">
    <location>
        <begin position="21"/>
        <end position="517"/>
    </location>
</feature>
<evidence type="ECO:0008006" key="11">
    <source>
        <dbReference type="Google" id="ProtNLM"/>
    </source>
</evidence>
<dbReference type="InterPro" id="IPR013210">
    <property type="entry name" value="LRR_N_plant-typ"/>
</dbReference>
<evidence type="ECO:0000313" key="9">
    <source>
        <dbReference type="EMBL" id="KMS96231.1"/>
    </source>
</evidence>
<dbReference type="KEGG" id="bvg:104883419"/>
<dbReference type="GO" id="GO:0016020">
    <property type="term" value="C:membrane"/>
    <property type="evidence" value="ECO:0007669"/>
    <property type="project" value="UniProtKB-SubCell"/>
</dbReference>
<name>A0A0J8B5F3_BETVV</name>
<feature type="signal peptide" evidence="6">
    <location>
        <begin position="1"/>
        <end position="20"/>
    </location>
</feature>
<protein>
    <recommendedName>
        <fullName evidence="11">Malectin-like domain-containing protein</fullName>
    </recommendedName>
</protein>
<dbReference type="OMA" id="GWKYMIR"/>
<reference evidence="9 10" key="1">
    <citation type="journal article" date="2014" name="Nature">
        <title>The genome of the recently domesticated crop plant sugar beet (Beta vulgaris).</title>
        <authorList>
            <person name="Dohm J.C."/>
            <person name="Minoche A.E."/>
            <person name="Holtgrawe D."/>
            <person name="Capella-Gutierrez S."/>
            <person name="Zakrzewski F."/>
            <person name="Tafer H."/>
            <person name="Rupp O."/>
            <person name="Sorensen T.R."/>
            <person name="Stracke R."/>
            <person name="Reinhardt R."/>
            <person name="Goesmann A."/>
            <person name="Kraft T."/>
            <person name="Schulz B."/>
            <person name="Stadler P.F."/>
            <person name="Schmidt T."/>
            <person name="Gabaldon T."/>
            <person name="Lehrach H."/>
            <person name="Weisshaar B."/>
            <person name="Himmelbauer H."/>
        </authorList>
    </citation>
    <scope>NUCLEOTIDE SEQUENCE [LARGE SCALE GENOMIC DNA]</scope>
    <source>
        <tissue evidence="9">Taproot</tissue>
    </source>
</reference>
<sequence length="517" mass="57125">MSSLFFLFFSLLSFLPSTLSQIPRSFYINCGASSQIEFNGHQWQPDSSFVSVGTNRTVPSSRVLPILSTVRSFPQQRNTHRKFCYQIGPVIISARYLVRTTYFYGGVNGFEHRKPPVFDQIVDGTLWGLVNTTEDYAHNMSTYYEGVFQAVGKTMSICLGVNQLTDSDPFISAIEMLMLGDSVYNSTDFGKFALSLISRNNFGHTGSTIRSPNDRFDRFWEPFGPHQAATQVPNVSISGFWNLPPVEIFETHLIVNAGPMELQWPAGPLPNSTYYIALYFADDQVSSSGQTFDISINHVPYIRDMNVTSSGVAAFATQWPLSGLTRIRFTPTAGSNSSTLINGGEIFNVLALGKRTLVRDVIVLERIKRSFLNPPEDWSGDPCFPAGYSWTGITCSNGTRVRIISINLTNMGLSGSLSPDIANLTALNTIVLRNNSLSGLIPSTLSRLNHLEILGLENNHFNGTIPPSLGEIRSLRELHLENNNLSGTVPRSLLQKPGLRFSFTPGNRLAVPGGQNR</sequence>
<keyword evidence="3 6" id="KW-0732">Signal</keyword>
<dbReference type="SUPFAM" id="SSF52058">
    <property type="entry name" value="L domain-like"/>
    <property type="match status" value="1"/>
</dbReference>
<dbReference type="PANTHER" id="PTHR45631:SF3">
    <property type="entry name" value="OS05G0393100 PROTEIN"/>
    <property type="match status" value="1"/>
</dbReference>
<evidence type="ECO:0000256" key="6">
    <source>
        <dbReference type="SAM" id="SignalP"/>
    </source>
</evidence>
<keyword evidence="4" id="KW-0677">Repeat</keyword>
<dbReference type="Proteomes" id="UP000035740">
    <property type="component" value="Unassembled WGS sequence"/>
</dbReference>